<comment type="catalytic activity">
    <reaction evidence="1">
        <text>a long-chain fatty acyl-CoA + 2 NADPH + 2 H(+) = a long-chain primary fatty alcohol + 2 NADP(+) + CoA</text>
        <dbReference type="Rhea" id="RHEA:52716"/>
        <dbReference type="ChEBI" id="CHEBI:15378"/>
        <dbReference type="ChEBI" id="CHEBI:57287"/>
        <dbReference type="ChEBI" id="CHEBI:57783"/>
        <dbReference type="ChEBI" id="CHEBI:58349"/>
        <dbReference type="ChEBI" id="CHEBI:77396"/>
        <dbReference type="ChEBI" id="CHEBI:83139"/>
        <dbReference type="EC" id="1.2.1.84"/>
    </reaction>
</comment>
<dbReference type="InterPro" id="IPR036291">
    <property type="entry name" value="NAD(P)-bd_dom_sf"/>
</dbReference>
<comment type="function">
    <text evidence="1">Catalyzes the reduction of fatty acyl-CoA to fatty alcohols.</text>
</comment>
<dbReference type="EC" id="1.2.1.84" evidence="1"/>
<dbReference type="Proteomes" id="UP000310200">
    <property type="component" value="Unassembled WGS sequence"/>
</dbReference>
<dbReference type="EMBL" id="QBLH01001236">
    <property type="protein sequence ID" value="TGZ52579.1"/>
    <property type="molecule type" value="Genomic_DNA"/>
</dbReference>
<comment type="similarity">
    <text evidence="1">Belongs to the fatty acyl-CoA reductase family.</text>
</comment>
<accession>A0A4S2KWI3</accession>
<evidence type="ECO:0000259" key="2">
    <source>
        <dbReference type="Pfam" id="PF07993"/>
    </source>
</evidence>
<dbReference type="InterPro" id="IPR013120">
    <property type="entry name" value="FAR_NAD-bd"/>
</dbReference>
<comment type="caution">
    <text evidence="3">The sequence shown here is derived from an EMBL/GenBank/DDBJ whole genome shotgun (WGS) entry which is preliminary data.</text>
</comment>
<keyword evidence="1" id="KW-0444">Lipid biosynthesis</keyword>
<dbReference type="GO" id="GO:0005777">
    <property type="term" value="C:peroxisome"/>
    <property type="evidence" value="ECO:0007669"/>
    <property type="project" value="TreeGrafter"/>
</dbReference>
<keyword evidence="1" id="KW-0443">Lipid metabolism</keyword>
<organism evidence="3 4">
    <name type="scientific">Temnothorax longispinosus</name>
    <dbReference type="NCBI Taxonomy" id="300112"/>
    <lineage>
        <taxon>Eukaryota</taxon>
        <taxon>Metazoa</taxon>
        <taxon>Ecdysozoa</taxon>
        <taxon>Arthropoda</taxon>
        <taxon>Hexapoda</taxon>
        <taxon>Insecta</taxon>
        <taxon>Pterygota</taxon>
        <taxon>Neoptera</taxon>
        <taxon>Endopterygota</taxon>
        <taxon>Hymenoptera</taxon>
        <taxon>Apocrita</taxon>
        <taxon>Aculeata</taxon>
        <taxon>Formicoidea</taxon>
        <taxon>Formicidae</taxon>
        <taxon>Myrmicinae</taxon>
        <taxon>Temnothorax</taxon>
    </lineage>
</organism>
<evidence type="ECO:0000313" key="4">
    <source>
        <dbReference type="Proteomes" id="UP000310200"/>
    </source>
</evidence>
<evidence type="ECO:0000256" key="1">
    <source>
        <dbReference type="RuleBase" id="RU363097"/>
    </source>
</evidence>
<dbReference type="Pfam" id="PF07993">
    <property type="entry name" value="NAD_binding_4"/>
    <property type="match status" value="1"/>
</dbReference>
<keyword evidence="4" id="KW-1185">Reference proteome</keyword>
<feature type="domain" description="Thioester reductase (TE)" evidence="2">
    <location>
        <begin position="12"/>
        <end position="183"/>
    </location>
</feature>
<evidence type="ECO:0000313" key="3">
    <source>
        <dbReference type="EMBL" id="TGZ52579.1"/>
    </source>
</evidence>
<reference evidence="3 4" key="1">
    <citation type="journal article" date="2019" name="Philos. Trans. R. Soc. Lond., B, Biol. Sci.">
        <title>Ant behaviour and brain gene expression of defending hosts depend on the ecological success of the intruding social parasite.</title>
        <authorList>
            <person name="Kaur R."/>
            <person name="Stoldt M."/>
            <person name="Jongepier E."/>
            <person name="Feldmeyer B."/>
            <person name="Menzel F."/>
            <person name="Bornberg-Bauer E."/>
            <person name="Foitzik S."/>
        </authorList>
    </citation>
    <scope>NUCLEOTIDE SEQUENCE [LARGE SCALE GENOMIC DNA]</scope>
    <source>
        <tissue evidence="3">Whole body</tissue>
    </source>
</reference>
<dbReference type="SUPFAM" id="SSF51735">
    <property type="entry name" value="NAD(P)-binding Rossmann-fold domains"/>
    <property type="match status" value="1"/>
</dbReference>
<dbReference type="GO" id="GO:0102965">
    <property type="term" value="F:alcohol-forming long-chain fatty acyl-CoA reductase activity"/>
    <property type="evidence" value="ECO:0007669"/>
    <property type="project" value="UniProtKB-EC"/>
</dbReference>
<dbReference type="AlphaFoldDB" id="A0A4S2KWI3"/>
<dbReference type="STRING" id="300112.A0A4S2KWI3"/>
<protein>
    <recommendedName>
        <fullName evidence="1">Fatty acyl-CoA reductase</fullName>
        <ecNumber evidence="1">1.2.1.84</ecNumber>
    </recommendedName>
</protein>
<proteinExistence type="inferred from homology"/>
<dbReference type="GO" id="GO:0080019">
    <property type="term" value="F:alcohol-forming very long-chain fatty acyl-CoA reductase activity"/>
    <property type="evidence" value="ECO:0007669"/>
    <property type="project" value="InterPro"/>
</dbReference>
<dbReference type="InterPro" id="IPR026055">
    <property type="entry name" value="FAR"/>
</dbReference>
<dbReference type="GO" id="GO:0035336">
    <property type="term" value="P:long-chain fatty-acyl-CoA metabolic process"/>
    <property type="evidence" value="ECO:0007669"/>
    <property type="project" value="TreeGrafter"/>
</dbReference>
<keyword evidence="1" id="KW-0560">Oxidoreductase</keyword>
<dbReference type="PANTHER" id="PTHR11011:SF60">
    <property type="entry name" value="FATTY ACYL-COA REDUCTASE-RELATED"/>
    <property type="match status" value="1"/>
</dbReference>
<name>A0A4S2KWI3_9HYME</name>
<keyword evidence="1" id="KW-0521">NADP</keyword>
<dbReference type="Gene3D" id="3.40.50.720">
    <property type="entry name" value="NAD(P)-binding Rossmann-like Domain"/>
    <property type="match status" value="1"/>
</dbReference>
<sequence length="191" mass="22398">MYVYVILLFCLIGGTGFVGKILTEKLLRSCPDILTIYLLIRSKKDKSPESRLDEMFEKRLFDRVEKEVLNFGKKIVPIISDLDTEDFGLSENDKNILINQQIRFIENIKNSTIINVITFLTLLHYNATATILKLAKHMLNLKSFIHVSTAYANYHVKHIEERFYSYPINHKDLFTFTRNLHENIIEEKISR</sequence>
<gene>
    <name evidence="3" type="ORF">DBV15_11640</name>
</gene>
<dbReference type="PANTHER" id="PTHR11011">
    <property type="entry name" value="MALE STERILITY PROTEIN 2-RELATED"/>
    <property type="match status" value="1"/>
</dbReference>